<accession>A0A0C3ECE6</accession>
<reference evidence="8 9" key="1">
    <citation type="submission" date="2014-04" db="EMBL/GenBank/DDBJ databases">
        <authorList>
            <consortium name="DOE Joint Genome Institute"/>
            <person name="Kuo A."/>
            <person name="Kohler A."/>
            <person name="Nagy L.G."/>
            <person name="Floudas D."/>
            <person name="Copeland A."/>
            <person name="Barry K.W."/>
            <person name="Cichocki N."/>
            <person name="Veneault-Fourrey C."/>
            <person name="LaButti K."/>
            <person name="Lindquist E.A."/>
            <person name="Lipzen A."/>
            <person name="Lundell T."/>
            <person name="Morin E."/>
            <person name="Murat C."/>
            <person name="Sun H."/>
            <person name="Tunlid A."/>
            <person name="Henrissat B."/>
            <person name="Grigoriev I.V."/>
            <person name="Hibbett D.S."/>
            <person name="Martin F."/>
            <person name="Nordberg H.P."/>
            <person name="Cantor M.N."/>
            <person name="Hua S.X."/>
        </authorList>
    </citation>
    <scope>NUCLEOTIDE SEQUENCE [LARGE SCALE GENOMIC DNA]</scope>
    <source>
        <strain evidence="8 9">Foug A</strain>
    </source>
</reference>
<keyword evidence="9" id="KW-1185">Reference proteome</keyword>
<proteinExistence type="inferred from homology"/>
<comment type="similarity">
    <text evidence="2">Belongs to the mitochondrion-specific ribosomal protein mS23 family.</text>
</comment>
<evidence type="ECO:0000256" key="4">
    <source>
        <dbReference type="ARBA" id="ARBA00023128"/>
    </source>
</evidence>
<evidence type="ECO:0000313" key="9">
    <source>
        <dbReference type="Proteomes" id="UP000053989"/>
    </source>
</evidence>
<feature type="non-terminal residue" evidence="8">
    <location>
        <position position="249"/>
    </location>
</feature>
<dbReference type="Proteomes" id="UP000053989">
    <property type="component" value="Unassembled WGS sequence"/>
</dbReference>
<protein>
    <recommendedName>
        <fullName evidence="6">Small ribosomal subunit protein mS23</fullName>
    </recommendedName>
    <alternativeName>
        <fullName evidence="7">37S ribosomal protein S25, mitochondrial</fullName>
    </alternativeName>
</protein>
<keyword evidence="4" id="KW-0496">Mitochondrion</keyword>
<dbReference type="PANTHER" id="PTHR37799:SF1">
    <property type="entry name" value="SMALL RIBOSOMAL SUBUNIT PROTEIN MS23"/>
    <property type="match status" value="1"/>
</dbReference>
<dbReference type="InterPro" id="IPR016939">
    <property type="entry name" value="Ribosomal_mS23_fun"/>
</dbReference>
<evidence type="ECO:0000256" key="7">
    <source>
        <dbReference type="ARBA" id="ARBA00035421"/>
    </source>
</evidence>
<evidence type="ECO:0000256" key="2">
    <source>
        <dbReference type="ARBA" id="ARBA00009864"/>
    </source>
</evidence>
<dbReference type="GO" id="GO:0003735">
    <property type="term" value="F:structural constituent of ribosome"/>
    <property type="evidence" value="ECO:0007669"/>
    <property type="project" value="InterPro"/>
</dbReference>
<evidence type="ECO:0000256" key="6">
    <source>
        <dbReference type="ARBA" id="ARBA00035137"/>
    </source>
</evidence>
<gene>
    <name evidence="8" type="ORF">SCLCIDRAFT_63590</name>
</gene>
<dbReference type="PANTHER" id="PTHR37799">
    <property type="entry name" value="37S RIBOSOMAL PROTEIN S25, MITOCHONDRIAL"/>
    <property type="match status" value="1"/>
</dbReference>
<dbReference type="OrthoDB" id="5542239at2759"/>
<dbReference type="FunCoup" id="A0A0C3ECE6">
    <property type="interactions" value="240"/>
</dbReference>
<dbReference type="EMBL" id="KN822005">
    <property type="protein sequence ID" value="KIM70385.1"/>
    <property type="molecule type" value="Genomic_DNA"/>
</dbReference>
<sequence>MVRRIASQVHKQVSRLMRAKYIKDEPVWYQAVLQFPPLPLPPKAPAIREDREAVLQRRHLSSSSKLIPPKNRPANIAYLEDDLRRQFFRDHPFEAFRPVSIVEGGVIEEKHPVQGRDWMRLSQRGKNPSSEDAIQFAANLHKHHKVSLTVAYTRTVAEFRSLRAEHDIASSFARMEAEAYGMVFPSEVDRTFEKEDMAYKAPERKRALDEGALLARKRWRAILNIDSGMGNTWSKGHEYAKRQEQGERP</sequence>
<dbReference type="Pfam" id="PF13741">
    <property type="entry name" value="MRP-S25"/>
    <property type="match status" value="1"/>
</dbReference>
<dbReference type="InParanoid" id="A0A0C3ECE6"/>
<dbReference type="AlphaFoldDB" id="A0A0C3ECE6"/>
<evidence type="ECO:0000313" key="8">
    <source>
        <dbReference type="EMBL" id="KIM70385.1"/>
    </source>
</evidence>
<reference evidence="9" key="2">
    <citation type="submission" date="2015-01" db="EMBL/GenBank/DDBJ databases">
        <title>Evolutionary Origins and Diversification of the Mycorrhizal Mutualists.</title>
        <authorList>
            <consortium name="DOE Joint Genome Institute"/>
            <consortium name="Mycorrhizal Genomics Consortium"/>
            <person name="Kohler A."/>
            <person name="Kuo A."/>
            <person name="Nagy L.G."/>
            <person name="Floudas D."/>
            <person name="Copeland A."/>
            <person name="Barry K.W."/>
            <person name="Cichocki N."/>
            <person name="Veneault-Fourrey C."/>
            <person name="LaButti K."/>
            <person name="Lindquist E.A."/>
            <person name="Lipzen A."/>
            <person name="Lundell T."/>
            <person name="Morin E."/>
            <person name="Murat C."/>
            <person name="Riley R."/>
            <person name="Ohm R."/>
            <person name="Sun H."/>
            <person name="Tunlid A."/>
            <person name="Henrissat B."/>
            <person name="Grigoriev I.V."/>
            <person name="Hibbett D.S."/>
            <person name="Martin F."/>
        </authorList>
    </citation>
    <scope>NUCLEOTIDE SEQUENCE [LARGE SCALE GENOMIC DNA]</scope>
    <source>
        <strain evidence="9">Foug A</strain>
    </source>
</reference>
<evidence type="ECO:0000256" key="1">
    <source>
        <dbReference type="ARBA" id="ARBA00004173"/>
    </source>
</evidence>
<evidence type="ECO:0000256" key="5">
    <source>
        <dbReference type="ARBA" id="ARBA00023274"/>
    </source>
</evidence>
<comment type="subcellular location">
    <subcellularLocation>
        <location evidence="1">Mitochondrion</location>
    </subcellularLocation>
</comment>
<organism evidence="8 9">
    <name type="scientific">Scleroderma citrinum Foug A</name>
    <dbReference type="NCBI Taxonomy" id="1036808"/>
    <lineage>
        <taxon>Eukaryota</taxon>
        <taxon>Fungi</taxon>
        <taxon>Dikarya</taxon>
        <taxon>Basidiomycota</taxon>
        <taxon>Agaricomycotina</taxon>
        <taxon>Agaricomycetes</taxon>
        <taxon>Agaricomycetidae</taxon>
        <taxon>Boletales</taxon>
        <taxon>Sclerodermatineae</taxon>
        <taxon>Sclerodermataceae</taxon>
        <taxon>Scleroderma</taxon>
    </lineage>
</organism>
<name>A0A0C3ECE6_9AGAM</name>
<dbReference type="HOGENOM" id="CLU_068101_0_0_1"/>
<keyword evidence="5" id="KW-0687">Ribonucleoprotein</keyword>
<evidence type="ECO:0000256" key="3">
    <source>
        <dbReference type="ARBA" id="ARBA00022980"/>
    </source>
</evidence>
<keyword evidence="3" id="KW-0689">Ribosomal protein</keyword>
<dbReference type="GO" id="GO:0005763">
    <property type="term" value="C:mitochondrial small ribosomal subunit"/>
    <property type="evidence" value="ECO:0007669"/>
    <property type="project" value="InterPro"/>
</dbReference>
<dbReference type="STRING" id="1036808.A0A0C3ECE6"/>